<dbReference type="KEGG" id="lenr:94172962"/>
<proteinExistence type="predicted"/>
<accession>A0A836GWM1</accession>
<reference evidence="2 3" key="1">
    <citation type="submission" date="2021-02" db="EMBL/GenBank/DDBJ databases">
        <title>Leishmania (Mundinia) enrietti genome sequencing and assembly.</title>
        <authorList>
            <person name="Almutairi H."/>
            <person name="Gatherer D."/>
        </authorList>
    </citation>
    <scope>NUCLEOTIDE SEQUENCE [LARGE SCALE GENOMIC DNA]</scope>
    <source>
        <strain evidence="2">CUR178</strain>
    </source>
</reference>
<gene>
    <name evidence="2" type="ORF">CUR178_05771</name>
</gene>
<keyword evidence="3" id="KW-1185">Reference proteome</keyword>
<sequence>MSSYASTGSGYVTSRSLSDAPFTQCTAFASASARDTTSTTSPSDGPTATARKSSSDSVCAGTASASRRAAALRTGAPGVRASTTNPRTRSPAPPPHVDGSTTPAPAPPIARRATSVMPSPLAAEPTLTRSLYLHAGAGIALTTRCLSAARASRSVAPPCCSTLTCTTPRWCPANASARLRTSGHTPSSYDTTPTTGSAIRSPNSLSISGALTSEPASRNTATGYLSRRNLRSWSATSEVLKRVLMLKYSGSRFCRTRSITAYV</sequence>
<organism evidence="2 3">
    <name type="scientific">Leishmania enriettii</name>
    <dbReference type="NCBI Taxonomy" id="5663"/>
    <lineage>
        <taxon>Eukaryota</taxon>
        <taxon>Discoba</taxon>
        <taxon>Euglenozoa</taxon>
        <taxon>Kinetoplastea</taxon>
        <taxon>Metakinetoplastina</taxon>
        <taxon>Trypanosomatida</taxon>
        <taxon>Trypanosomatidae</taxon>
        <taxon>Leishmaniinae</taxon>
        <taxon>Leishmania</taxon>
    </lineage>
</organism>
<dbReference type="AlphaFoldDB" id="A0A836GWM1"/>
<name>A0A836GWM1_LEIEN</name>
<feature type="compositionally biased region" description="Polar residues" evidence="1">
    <location>
        <begin position="182"/>
        <end position="203"/>
    </location>
</feature>
<protein>
    <submittedName>
        <fullName evidence="2">Uncharacterized protein</fullName>
    </submittedName>
</protein>
<dbReference type="EMBL" id="JAFHKP010000016">
    <property type="protein sequence ID" value="KAG5482626.1"/>
    <property type="molecule type" value="Genomic_DNA"/>
</dbReference>
<feature type="region of interest" description="Disordered" evidence="1">
    <location>
        <begin position="180"/>
        <end position="203"/>
    </location>
</feature>
<evidence type="ECO:0000313" key="2">
    <source>
        <dbReference type="EMBL" id="KAG5482626.1"/>
    </source>
</evidence>
<comment type="caution">
    <text evidence="2">The sequence shown here is derived from an EMBL/GenBank/DDBJ whole genome shotgun (WGS) entry which is preliminary data.</text>
</comment>
<dbReference type="RefSeq" id="XP_067694316.1">
    <property type="nucleotide sequence ID" value="XM_067837452.1"/>
</dbReference>
<feature type="region of interest" description="Disordered" evidence="1">
    <location>
        <begin position="29"/>
        <end position="111"/>
    </location>
</feature>
<feature type="compositionally biased region" description="Low complexity" evidence="1">
    <location>
        <begin position="29"/>
        <end position="50"/>
    </location>
</feature>
<dbReference type="GeneID" id="94172962"/>
<feature type="compositionally biased region" description="Low complexity" evidence="1">
    <location>
        <begin position="60"/>
        <end position="76"/>
    </location>
</feature>
<dbReference type="Proteomes" id="UP000674179">
    <property type="component" value="Chromosome 16"/>
</dbReference>
<evidence type="ECO:0000313" key="3">
    <source>
        <dbReference type="Proteomes" id="UP000674179"/>
    </source>
</evidence>
<evidence type="ECO:0000256" key="1">
    <source>
        <dbReference type="SAM" id="MobiDB-lite"/>
    </source>
</evidence>